<reference evidence="1 2" key="1">
    <citation type="submission" date="2018-04" db="EMBL/GenBank/DDBJ databases">
        <title>Novel actinobacteria from marine sediment.</title>
        <authorList>
            <person name="Ng Z.Y."/>
            <person name="Tan G.Y.A."/>
        </authorList>
    </citation>
    <scope>NUCLEOTIDE SEQUENCE [LARGE SCALE GENOMIC DNA]</scope>
    <source>
        <strain evidence="1 2">TPS81</strain>
    </source>
</reference>
<comment type="caution">
    <text evidence="1">The sequence shown here is derived from an EMBL/GenBank/DDBJ whole genome shotgun (WGS) entry which is preliminary data.</text>
</comment>
<dbReference type="EMBL" id="QEIN01000054">
    <property type="protein sequence ID" value="RCV59804.1"/>
    <property type="molecule type" value="Genomic_DNA"/>
</dbReference>
<accession>A0A368T755</accession>
<protein>
    <submittedName>
        <fullName evidence="1">Uncharacterized protein</fullName>
    </submittedName>
</protein>
<proteinExistence type="predicted"/>
<organism evidence="1 2">
    <name type="scientific">Marinitenerispora sediminis</name>
    <dbReference type="NCBI Taxonomy" id="1931232"/>
    <lineage>
        <taxon>Bacteria</taxon>
        <taxon>Bacillati</taxon>
        <taxon>Actinomycetota</taxon>
        <taxon>Actinomycetes</taxon>
        <taxon>Streptosporangiales</taxon>
        <taxon>Nocardiopsidaceae</taxon>
        <taxon>Marinitenerispora</taxon>
    </lineage>
</organism>
<dbReference type="AlphaFoldDB" id="A0A368T755"/>
<evidence type="ECO:0000313" key="1">
    <source>
        <dbReference type="EMBL" id="RCV59804.1"/>
    </source>
</evidence>
<gene>
    <name evidence="1" type="ORF">DEF24_08835</name>
</gene>
<evidence type="ECO:0000313" key="2">
    <source>
        <dbReference type="Proteomes" id="UP000253318"/>
    </source>
</evidence>
<keyword evidence="2" id="KW-1185">Reference proteome</keyword>
<name>A0A368T755_9ACTN</name>
<dbReference type="Proteomes" id="UP000253318">
    <property type="component" value="Unassembled WGS sequence"/>
</dbReference>
<sequence>MCSGSAVHTTGPPHCRGAGLGPFRAAPGRGRLLLVPGDGMFADAVDGGVDGAQWDLLGWDGEAQGGGTG</sequence>